<proteinExistence type="predicted"/>
<evidence type="ECO:0000256" key="1">
    <source>
        <dbReference type="SAM" id="MobiDB-lite"/>
    </source>
</evidence>
<accession>A0A2A6CVE6</accession>
<dbReference type="Proteomes" id="UP000005239">
    <property type="component" value="Unassembled WGS sequence"/>
</dbReference>
<feature type="chain" id="PRO_5043579450" evidence="2">
    <location>
        <begin position="25"/>
        <end position="99"/>
    </location>
</feature>
<feature type="compositionally biased region" description="Polar residues" evidence="1">
    <location>
        <begin position="90"/>
        <end position="99"/>
    </location>
</feature>
<evidence type="ECO:0000313" key="4">
    <source>
        <dbReference type="Proteomes" id="UP000005239"/>
    </source>
</evidence>
<evidence type="ECO:0000256" key="2">
    <source>
        <dbReference type="SAM" id="SignalP"/>
    </source>
</evidence>
<dbReference type="AlphaFoldDB" id="A0A2A6CVE6"/>
<feature type="region of interest" description="Disordered" evidence="1">
    <location>
        <begin position="73"/>
        <end position="99"/>
    </location>
</feature>
<keyword evidence="2" id="KW-0732">Signal</keyword>
<feature type="signal peptide" evidence="2">
    <location>
        <begin position="1"/>
        <end position="24"/>
    </location>
</feature>
<evidence type="ECO:0000313" key="3">
    <source>
        <dbReference type="EnsemblMetazoa" id="PPA32130.1"/>
    </source>
</evidence>
<keyword evidence="4" id="KW-1185">Reference proteome</keyword>
<dbReference type="EnsemblMetazoa" id="PPA32130.1">
    <property type="protein sequence ID" value="PPA32130.1"/>
    <property type="gene ID" value="WBGene00204993"/>
</dbReference>
<protein>
    <submittedName>
        <fullName evidence="3">Uncharacterized protein</fullName>
    </submittedName>
</protein>
<name>A0A2A6CVE6_PRIPA</name>
<reference evidence="4" key="1">
    <citation type="journal article" date="2008" name="Nat. Genet.">
        <title>The Pristionchus pacificus genome provides a unique perspective on nematode lifestyle and parasitism.</title>
        <authorList>
            <person name="Dieterich C."/>
            <person name="Clifton S.W."/>
            <person name="Schuster L.N."/>
            <person name="Chinwalla A."/>
            <person name="Delehaunty K."/>
            <person name="Dinkelacker I."/>
            <person name="Fulton L."/>
            <person name="Fulton R."/>
            <person name="Godfrey J."/>
            <person name="Minx P."/>
            <person name="Mitreva M."/>
            <person name="Roeseler W."/>
            <person name="Tian H."/>
            <person name="Witte H."/>
            <person name="Yang S.P."/>
            <person name="Wilson R.K."/>
            <person name="Sommer R.J."/>
        </authorList>
    </citation>
    <scope>NUCLEOTIDE SEQUENCE [LARGE SCALE GENOMIC DNA]</scope>
    <source>
        <strain evidence="4">PS312</strain>
    </source>
</reference>
<accession>A0A8R1UKN2</accession>
<sequence>EKLEPPSSAMNLLLGSVLLSLAVASPIEVEERFEQHVDAMQPGETPPSWPTIVRTRDGARVGSVYIQTFPGRAYLPDRSPAPAQDPVPATASSVEQQEP</sequence>
<organism evidence="3 4">
    <name type="scientific">Pristionchus pacificus</name>
    <name type="common">Parasitic nematode worm</name>
    <dbReference type="NCBI Taxonomy" id="54126"/>
    <lineage>
        <taxon>Eukaryota</taxon>
        <taxon>Metazoa</taxon>
        <taxon>Ecdysozoa</taxon>
        <taxon>Nematoda</taxon>
        <taxon>Chromadorea</taxon>
        <taxon>Rhabditida</taxon>
        <taxon>Rhabditina</taxon>
        <taxon>Diplogasteromorpha</taxon>
        <taxon>Diplogasteroidea</taxon>
        <taxon>Neodiplogasteridae</taxon>
        <taxon>Pristionchus</taxon>
    </lineage>
</organism>
<reference evidence="3" key="2">
    <citation type="submission" date="2022-06" db="UniProtKB">
        <authorList>
            <consortium name="EnsemblMetazoa"/>
        </authorList>
    </citation>
    <scope>IDENTIFICATION</scope>
    <source>
        <strain evidence="3">PS312</strain>
    </source>
</reference>
<gene>
    <name evidence="3" type="primary">WBGene00204993</name>
</gene>